<dbReference type="PANTHER" id="PTHR12526">
    <property type="entry name" value="GLYCOSYLTRANSFERASE"/>
    <property type="match status" value="1"/>
</dbReference>
<dbReference type="Pfam" id="PF13439">
    <property type="entry name" value="Glyco_transf_4"/>
    <property type="match status" value="1"/>
</dbReference>
<dbReference type="Pfam" id="PF00534">
    <property type="entry name" value="Glycos_transf_1"/>
    <property type="match status" value="1"/>
</dbReference>
<dbReference type="GO" id="GO:0016757">
    <property type="term" value="F:glycosyltransferase activity"/>
    <property type="evidence" value="ECO:0007669"/>
    <property type="project" value="UniProtKB-KW"/>
</dbReference>
<evidence type="ECO:0000259" key="4">
    <source>
        <dbReference type="Pfam" id="PF00534"/>
    </source>
</evidence>
<dbReference type="AlphaFoldDB" id="A0A511H6A6"/>
<evidence type="ECO:0000256" key="3">
    <source>
        <dbReference type="ARBA" id="ARBA00022679"/>
    </source>
</evidence>
<reference evidence="6 7" key="1">
    <citation type="submission" date="2019-07" db="EMBL/GenBank/DDBJ databases">
        <title>Whole genome shotgun sequence of Myxococcus virescens NBRC 100334.</title>
        <authorList>
            <person name="Hosoyama A."/>
            <person name="Uohara A."/>
            <person name="Ohji S."/>
            <person name="Ichikawa N."/>
        </authorList>
    </citation>
    <scope>NUCLEOTIDE SEQUENCE [LARGE SCALE GENOMIC DNA]</scope>
    <source>
        <strain evidence="6 7">NBRC 100334</strain>
    </source>
</reference>
<organism evidence="6 7">
    <name type="scientific">Myxococcus virescens</name>
    <dbReference type="NCBI Taxonomy" id="83456"/>
    <lineage>
        <taxon>Bacteria</taxon>
        <taxon>Pseudomonadati</taxon>
        <taxon>Myxococcota</taxon>
        <taxon>Myxococcia</taxon>
        <taxon>Myxococcales</taxon>
        <taxon>Cystobacterineae</taxon>
        <taxon>Myxococcaceae</taxon>
        <taxon>Myxococcus</taxon>
    </lineage>
</organism>
<sequence>MAFWPTPHTPGKQAGEGRSVPMRVLLGIHHPLNANMGAPGVTLALGQALAARGCQVDYFSYDDAYPGLRHHTTLHELRFPWMLTAHLLRAASRYDVLDITTGDAWPWMRLGRPGARARHALVTRSHGLEHTFSERLRADARAGHLSLSWKYPLYHGGYRLWEVRQTLLRADHAVLLNTQDAAYATERLGVPARQLSVIPHGLDVAFQGLPSPTPSAPGAPLRVACVGSWLALKGRAEMVAVATHLYAEGVSFTLTLYGTGNPEAEVLAAFPAGAREHVRVVPRYPRAELPRLLRDEEVLFFPSHSEGFGMALVESMASGLTPVSTPVGVAPQVVRDGETGWLVPMGDVAAQVAALRSLAEDRARLLRLREAAQVAVRDMTWRDIAERTSILYESLLRSPRTV</sequence>
<protein>
    <submittedName>
        <fullName evidence="6">Uncharacterized protein</fullName>
    </submittedName>
</protein>
<gene>
    <name evidence="6" type="ORF">MVI01_08560</name>
</gene>
<dbReference type="SUPFAM" id="SSF53756">
    <property type="entry name" value="UDP-Glycosyltransferase/glycogen phosphorylase"/>
    <property type="match status" value="1"/>
</dbReference>
<name>A0A511H6A6_9BACT</name>
<evidence type="ECO:0000313" key="7">
    <source>
        <dbReference type="Proteomes" id="UP000321224"/>
    </source>
</evidence>
<evidence type="ECO:0000256" key="2">
    <source>
        <dbReference type="ARBA" id="ARBA00022676"/>
    </source>
</evidence>
<comment type="caution">
    <text evidence="6">The sequence shown here is derived from an EMBL/GenBank/DDBJ whole genome shotgun (WGS) entry which is preliminary data.</text>
</comment>
<evidence type="ECO:0000259" key="5">
    <source>
        <dbReference type="Pfam" id="PF13439"/>
    </source>
</evidence>
<feature type="domain" description="Glycosyltransferase subfamily 4-like N-terminal" evidence="5">
    <location>
        <begin position="41"/>
        <end position="205"/>
    </location>
</feature>
<evidence type="ECO:0000256" key="1">
    <source>
        <dbReference type="ARBA" id="ARBA00009481"/>
    </source>
</evidence>
<accession>A0A511H6A6</accession>
<keyword evidence="2" id="KW-0328">Glycosyltransferase</keyword>
<feature type="domain" description="Glycosyl transferase family 1" evidence="4">
    <location>
        <begin position="222"/>
        <end position="373"/>
    </location>
</feature>
<dbReference type="Proteomes" id="UP000321224">
    <property type="component" value="Unassembled WGS sequence"/>
</dbReference>
<dbReference type="InterPro" id="IPR028098">
    <property type="entry name" value="Glyco_trans_4-like_N"/>
</dbReference>
<proteinExistence type="inferred from homology"/>
<comment type="similarity">
    <text evidence="1">Belongs to the glycosyltransferase group 1 family. Glycosyltransferase 4 subfamily.</text>
</comment>
<dbReference type="Gene3D" id="3.40.50.2000">
    <property type="entry name" value="Glycogen Phosphorylase B"/>
    <property type="match status" value="2"/>
</dbReference>
<keyword evidence="3" id="KW-0808">Transferase</keyword>
<dbReference type="EMBL" id="BJVY01000003">
    <property type="protein sequence ID" value="GEL69072.1"/>
    <property type="molecule type" value="Genomic_DNA"/>
</dbReference>
<dbReference type="PANTHER" id="PTHR12526:SF640">
    <property type="entry name" value="COLANIC ACID BIOSYNTHESIS GLYCOSYLTRANSFERASE WCAL-RELATED"/>
    <property type="match status" value="1"/>
</dbReference>
<evidence type="ECO:0000313" key="6">
    <source>
        <dbReference type="EMBL" id="GEL69072.1"/>
    </source>
</evidence>
<dbReference type="InterPro" id="IPR001296">
    <property type="entry name" value="Glyco_trans_1"/>
</dbReference>
<dbReference type="CDD" id="cd03801">
    <property type="entry name" value="GT4_PimA-like"/>
    <property type="match status" value="1"/>
</dbReference>